<keyword evidence="1" id="KW-0175">Coiled coil</keyword>
<sequence length="156" mass="16713">MPSVLGLLEAREKKVREEVARLYEEAERVQTALGEAERALQRLTDAHATVAEVLAEPPATVAEAVRSAVAGSVVPRRTEGMAVSVPAPDYQRIVSVLESEAGREGMRCRQLAVALGLQVVPAKAEGVRSKAKRLVERGWARQVRPGVFTVPGALPG</sequence>
<name>A0A7U9HDQ2_STRLI</name>
<gene>
    <name evidence="2" type="ORF">SLI_6351</name>
</gene>
<dbReference type="RefSeq" id="WP_016327550.1">
    <property type="nucleotide sequence ID" value="NZ_CM001889.1"/>
</dbReference>
<dbReference type="EMBL" id="CM001889">
    <property type="protein sequence ID" value="EOY51058.1"/>
    <property type="molecule type" value="Genomic_DNA"/>
</dbReference>
<evidence type="ECO:0000256" key="1">
    <source>
        <dbReference type="SAM" id="Coils"/>
    </source>
</evidence>
<evidence type="ECO:0000313" key="3">
    <source>
        <dbReference type="Proteomes" id="UP000014062"/>
    </source>
</evidence>
<protein>
    <submittedName>
        <fullName evidence="2">Uncharacterized protein</fullName>
    </submittedName>
</protein>
<reference evidence="3" key="1">
    <citation type="journal article" date="2013" name="Genome Biol. Evol.">
        <title>The genome sequence of Streptomyces lividans 66 reveals a novel tRNA-dependent peptide biosynthetic system within a metal-related genomic island.</title>
        <authorList>
            <person name="Cruz-Morales P."/>
            <person name="Vijgenboom E."/>
            <person name="Iruegas-Bocardo F."/>
            <person name="Girard G."/>
            <person name="Yanez-Guerra L.A."/>
            <person name="Ramos-Aboites H.E."/>
            <person name="Pernodet J.L."/>
            <person name="Anne J."/>
            <person name="van Wezel G.P."/>
            <person name="Barona-Gomez F."/>
        </authorList>
    </citation>
    <scope>NUCLEOTIDE SEQUENCE [LARGE SCALE GENOMIC DNA]</scope>
    <source>
        <strain evidence="3">1326</strain>
    </source>
</reference>
<organism evidence="2 3">
    <name type="scientific">Streptomyces lividans 1326</name>
    <dbReference type="NCBI Taxonomy" id="1200984"/>
    <lineage>
        <taxon>Bacteria</taxon>
        <taxon>Bacillati</taxon>
        <taxon>Actinomycetota</taxon>
        <taxon>Actinomycetes</taxon>
        <taxon>Kitasatosporales</taxon>
        <taxon>Streptomycetaceae</taxon>
        <taxon>Streptomyces</taxon>
    </lineage>
</organism>
<accession>A0A7U9HDQ2</accession>
<proteinExistence type="predicted"/>
<dbReference type="AlphaFoldDB" id="A0A7U9HDQ2"/>
<evidence type="ECO:0000313" key="2">
    <source>
        <dbReference type="EMBL" id="EOY51058.1"/>
    </source>
</evidence>
<dbReference type="Proteomes" id="UP000014062">
    <property type="component" value="Chromosome"/>
</dbReference>
<feature type="coiled-coil region" evidence="1">
    <location>
        <begin position="5"/>
        <end position="46"/>
    </location>
</feature>